<feature type="region of interest" description="Disordered" evidence="1">
    <location>
        <begin position="444"/>
        <end position="482"/>
    </location>
</feature>
<feature type="region of interest" description="Disordered" evidence="1">
    <location>
        <begin position="216"/>
        <end position="301"/>
    </location>
</feature>
<proteinExistence type="predicted"/>
<feature type="region of interest" description="Disordered" evidence="1">
    <location>
        <begin position="129"/>
        <end position="191"/>
    </location>
</feature>
<reference key="2">
    <citation type="submission" date="2011-10" db="EMBL/GenBank/DDBJ databases">
        <title>The genome and transcriptome sequence of Clonorchis sinensis provide insights into the carcinogenic liver fluke.</title>
        <authorList>
            <person name="Wang X."/>
            <person name="Huang Y."/>
            <person name="Chen W."/>
            <person name="Liu H."/>
            <person name="Guo L."/>
            <person name="Chen Y."/>
            <person name="Luo F."/>
            <person name="Zhou W."/>
            <person name="Sun J."/>
            <person name="Mao Q."/>
            <person name="Liang P."/>
            <person name="Zhou C."/>
            <person name="Tian Y."/>
            <person name="Men J."/>
            <person name="Lv X."/>
            <person name="Huang L."/>
            <person name="Zhou J."/>
            <person name="Hu Y."/>
            <person name="Li R."/>
            <person name="Zhang F."/>
            <person name="Lei H."/>
            <person name="Li X."/>
            <person name="Hu X."/>
            <person name="Liang C."/>
            <person name="Xu J."/>
            <person name="Wu Z."/>
            <person name="Yu X."/>
        </authorList>
    </citation>
    <scope>NUCLEOTIDE SEQUENCE</scope>
    <source>
        <strain>Henan</strain>
    </source>
</reference>
<feature type="region of interest" description="Disordered" evidence="1">
    <location>
        <begin position="516"/>
        <end position="564"/>
    </location>
</feature>
<reference evidence="2" key="1">
    <citation type="journal article" date="2011" name="Genome Biol.">
        <title>The draft genome of the carcinogenic human liver fluke Clonorchis sinensis.</title>
        <authorList>
            <person name="Wang X."/>
            <person name="Chen W."/>
            <person name="Huang Y."/>
            <person name="Sun J."/>
            <person name="Men J."/>
            <person name="Liu H."/>
            <person name="Luo F."/>
            <person name="Guo L."/>
            <person name="Lv X."/>
            <person name="Deng C."/>
            <person name="Zhou C."/>
            <person name="Fan Y."/>
            <person name="Li X."/>
            <person name="Huang L."/>
            <person name="Hu Y."/>
            <person name="Liang C."/>
            <person name="Hu X."/>
            <person name="Xu J."/>
            <person name="Yu X."/>
        </authorList>
    </citation>
    <scope>NUCLEOTIDE SEQUENCE [LARGE SCALE GENOMIC DNA]</scope>
    <source>
        <strain evidence="2">Henan</strain>
    </source>
</reference>
<name>G7YLE0_CLOSI</name>
<organism evidence="2 3">
    <name type="scientific">Clonorchis sinensis</name>
    <name type="common">Chinese liver fluke</name>
    <dbReference type="NCBI Taxonomy" id="79923"/>
    <lineage>
        <taxon>Eukaryota</taxon>
        <taxon>Metazoa</taxon>
        <taxon>Spiralia</taxon>
        <taxon>Lophotrochozoa</taxon>
        <taxon>Platyhelminthes</taxon>
        <taxon>Trematoda</taxon>
        <taxon>Digenea</taxon>
        <taxon>Opisthorchiida</taxon>
        <taxon>Opisthorchiata</taxon>
        <taxon>Opisthorchiidae</taxon>
        <taxon>Clonorchis</taxon>
    </lineage>
</organism>
<feature type="compositionally biased region" description="Polar residues" evidence="1">
    <location>
        <begin position="221"/>
        <end position="230"/>
    </location>
</feature>
<protein>
    <submittedName>
        <fullName evidence="2">Uncharacterized protein</fullName>
    </submittedName>
</protein>
<sequence>MKKVNQQNAAFEIFRPNVMGRQFEQGSRDEFLQFYVNRPKRNVSPRLYSQFGVVVSEMLDEDMAQPDSVSSHYPHVSLCLVTAYSSQNKAPAPIQIDISGLSLLLSSLIGGTCQPEPLYSTSLVNSTDTPCSALSNGSSSTGGNHPKAVLTPPSSVNSHAPLDPQKSTVTTPEKGTSGEKASHTETPPKTKCEKLSSNLLHQLLSGVDATQVRHRSGLIEHNSNNSNVTTPMKCESRDDVSSTHDSTSYGKVSPSIGSESGRVSTETSVTLEDSEWNTRQDLTQSSSPRLLSQPTPPPNFHLPVGNQVGVIGSSPLSILLAERLWALLQRTSTIHTVTSSPPASTTSPVALSISVSTPAVNELCSTSRPVSSSPPVLSSPGLRRLLCQTSVIATPPSPKDPNQMLVHSAHSNRQPAGAESLSRQQSNTDRGGVMSFVKCAPTLSVESNLPEPQKNRPRSHSDAHNGMRTYSKAQHYHRPRSYSKLDAPMVHHRGEPDTENLNQELQSSLFARLVLTTDSSPPPPLSPPTTNDEQTNRRVVSPALSPTPQPMVLDETSSNPNPPENAILTCDSATRNRVFEWLREADLFVAEHCRDIPLGALLAVSISPCRTSGVDLYSSIILSSPISTDGIPSSSKRILSKIWHQLLLISMIENNFTSLRVCMRSTKTTKATTIQNGPTSSSSPSASNGIRQNATAEREKWLNAISALMELQLDDAPPPDQHLVKELKGVIATGGALNLSPKVYKAIRFCLLAQNAYPHHFSTSYPEALSELEAELTRNPGTEKDSSFTEVLKMLNRLHCFDAGTLKQFFSLSTDPAIQDQTTVPSPSRCPAQQLHSPVFSAFNSTCSGTDSSLTSGTFKRKARTHRSSDHELSPVRMRSRAYTTNSYNKSVRLSEKLTATAKGFGNLVVSQLLCFLRMAWQLGTETVLQLNDDNKQYLLISNTPRLGTGAQLPCSHMERGRGSSKVMWEKSPQTGRHHSHVNWVSTGDLAESLVYDIPQLNVLRESRHKAPSISSENSHKSKVHPTALNWTHLSVLLELDAVNGTDSKCAAH</sequence>
<feature type="compositionally biased region" description="Polar residues" evidence="1">
    <location>
        <begin position="243"/>
        <end position="293"/>
    </location>
</feature>
<feature type="compositionally biased region" description="Polar residues" evidence="1">
    <location>
        <begin position="165"/>
        <end position="174"/>
    </location>
</feature>
<feature type="region of interest" description="Disordered" evidence="1">
    <location>
        <begin position="670"/>
        <end position="693"/>
    </location>
</feature>
<feature type="compositionally biased region" description="Polar residues" evidence="1">
    <location>
        <begin position="129"/>
        <end position="143"/>
    </location>
</feature>
<keyword evidence="3" id="KW-1185">Reference proteome</keyword>
<dbReference type="Proteomes" id="UP000008909">
    <property type="component" value="Unassembled WGS sequence"/>
</dbReference>
<dbReference type="EMBL" id="DF143586">
    <property type="protein sequence ID" value="GAA53771.1"/>
    <property type="molecule type" value="Genomic_DNA"/>
</dbReference>
<evidence type="ECO:0000256" key="1">
    <source>
        <dbReference type="SAM" id="MobiDB-lite"/>
    </source>
</evidence>
<evidence type="ECO:0000313" key="3">
    <source>
        <dbReference type="Proteomes" id="UP000008909"/>
    </source>
</evidence>
<feature type="compositionally biased region" description="Polar residues" evidence="1">
    <location>
        <begin position="670"/>
        <end position="679"/>
    </location>
</feature>
<dbReference type="AlphaFoldDB" id="G7YLE0"/>
<accession>G7YLE0</accession>
<feature type="region of interest" description="Disordered" evidence="1">
    <location>
        <begin position="392"/>
        <end position="429"/>
    </location>
</feature>
<feature type="compositionally biased region" description="Basic and acidic residues" evidence="1">
    <location>
        <begin position="176"/>
        <end position="191"/>
    </location>
</feature>
<evidence type="ECO:0000313" key="2">
    <source>
        <dbReference type="EMBL" id="GAA53771.1"/>
    </source>
</evidence>
<gene>
    <name evidence="2" type="ORF">CLF_111075</name>
</gene>